<dbReference type="PANTHER" id="PTHR13337">
    <property type="entry name" value="SUCCINATE DEHYDROGENASE"/>
    <property type="match status" value="1"/>
</dbReference>
<keyword evidence="9 12" id="KW-0472">Membrane</keyword>
<evidence type="ECO:0000256" key="6">
    <source>
        <dbReference type="ARBA" id="ARBA00022946"/>
    </source>
</evidence>
<evidence type="ECO:0000256" key="5">
    <source>
        <dbReference type="ARBA" id="ARBA00022792"/>
    </source>
</evidence>
<keyword evidence="14" id="KW-1185">Reference proteome</keyword>
<comment type="subcellular location">
    <subcellularLocation>
        <location evidence="1 12">Mitochondrion inner membrane</location>
        <topology evidence="1 12">Multi-pass membrane protein</topology>
    </subcellularLocation>
</comment>
<keyword evidence="5 12" id="KW-0999">Mitochondrion inner membrane</keyword>
<evidence type="ECO:0000256" key="12">
    <source>
        <dbReference type="RuleBase" id="RU364031"/>
    </source>
</evidence>
<feature type="transmembrane region" description="Helical" evidence="12">
    <location>
        <begin position="131"/>
        <end position="149"/>
    </location>
</feature>
<dbReference type="GO" id="GO:0046872">
    <property type="term" value="F:metal ion binding"/>
    <property type="evidence" value="ECO:0007669"/>
    <property type="project" value="UniProtKB-KW"/>
</dbReference>
<dbReference type="InterPro" id="IPR007992">
    <property type="entry name" value="CybS"/>
</dbReference>
<dbReference type="Proteomes" id="UP000094801">
    <property type="component" value="Unassembled WGS sequence"/>
</dbReference>
<keyword evidence="8 12" id="KW-0496">Mitochondrion</keyword>
<gene>
    <name evidence="13" type="ORF">CANARDRAFT_29362</name>
</gene>
<evidence type="ECO:0000256" key="4">
    <source>
        <dbReference type="ARBA" id="ARBA00022692"/>
    </source>
</evidence>
<accession>A0A1E4SXI3</accession>
<dbReference type="InterPro" id="IPR034804">
    <property type="entry name" value="SQR/QFR_C/D"/>
</dbReference>
<proteinExistence type="inferred from homology"/>
<comment type="similarity">
    <text evidence="2 12">Belongs to the CybS family.</text>
</comment>
<dbReference type="AlphaFoldDB" id="A0A1E4SXI3"/>
<protein>
    <recommendedName>
        <fullName evidence="12">Succinate dehydrogenase [ubiquinone] cytochrome b small subunit</fullName>
    </recommendedName>
</protein>
<dbReference type="GO" id="GO:0020037">
    <property type="term" value="F:heme binding"/>
    <property type="evidence" value="ECO:0007669"/>
    <property type="project" value="TreeGrafter"/>
</dbReference>
<evidence type="ECO:0000256" key="10">
    <source>
        <dbReference type="PIRSR" id="PIRSR607992-1"/>
    </source>
</evidence>
<dbReference type="SUPFAM" id="SSF81343">
    <property type="entry name" value="Fumarate reductase respiratory complex transmembrane subunits"/>
    <property type="match status" value="1"/>
</dbReference>
<feature type="transmembrane region" description="Helical" evidence="12">
    <location>
        <begin position="73"/>
        <end position="92"/>
    </location>
</feature>
<evidence type="ECO:0000256" key="9">
    <source>
        <dbReference type="ARBA" id="ARBA00023136"/>
    </source>
</evidence>
<dbReference type="Gene3D" id="1.20.1300.10">
    <property type="entry name" value="Fumarate reductase/succinate dehydrogenase, transmembrane subunit"/>
    <property type="match status" value="1"/>
</dbReference>
<dbReference type="GO" id="GO:0098796">
    <property type="term" value="C:membrane protein complex"/>
    <property type="evidence" value="ECO:0007669"/>
    <property type="project" value="UniProtKB-ARBA"/>
</dbReference>
<dbReference type="GO" id="GO:0006121">
    <property type="term" value="P:mitochondrial electron transport, succinate to ubiquinone"/>
    <property type="evidence" value="ECO:0007669"/>
    <property type="project" value="TreeGrafter"/>
</dbReference>
<feature type="binding site" evidence="10">
    <location>
        <position position="118"/>
    </location>
    <ligand>
        <name>a ubiquinone</name>
        <dbReference type="ChEBI" id="CHEBI:16389"/>
        <note>ligand shared with IP/SDHB</note>
    </ligand>
</feature>
<evidence type="ECO:0000313" key="13">
    <source>
        <dbReference type="EMBL" id="ODV84206.1"/>
    </source>
</evidence>
<comment type="caution">
    <text evidence="12">Lacks conserved residue(s) required for the propagation of feature annotation.</text>
</comment>
<dbReference type="STRING" id="983967.A0A1E4SXI3"/>
<organism evidence="13 14">
    <name type="scientific">[Candida] arabinofermentans NRRL YB-2248</name>
    <dbReference type="NCBI Taxonomy" id="983967"/>
    <lineage>
        <taxon>Eukaryota</taxon>
        <taxon>Fungi</taxon>
        <taxon>Dikarya</taxon>
        <taxon>Ascomycota</taxon>
        <taxon>Saccharomycotina</taxon>
        <taxon>Pichiomycetes</taxon>
        <taxon>Pichiales</taxon>
        <taxon>Pichiaceae</taxon>
        <taxon>Ogataea</taxon>
        <taxon>Ogataea/Candida clade</taxon>
    </lineage>
</organism>
<evidence type="ECO:0000256" key="1">
    <source>
        <dbReference type="ARBA" id="ARBA00004448"/>
    </source>
</evidence>
<evidence type="ECO:0000256" key="3">
    <source>
        <dbReference type="ARBA" id="ARBA00022448"/>
    </source>
</evidence>
<keyword evidence="7 12" id="KW-1133">Transmembrane helix</keyword>
<evidence type="ECO:0000256" key="11">
    <source>
        <dbReference type="PIRSR" id="PIRSR607992-2"/>
    </source>
</evidence>
<evidence type="ECO:0000256" key="7">
    <source>
        <dbReference type="ARBA" id="ARBA00022989"/>
    </source>
</evidence>
<keyword evidence="3" id="KW-0813">Transport</keyword>
<feature type="binding site" description="axial binding residue" evidence="11">
    <location>
        <position position="106"/>
    </location>
    <ligand>
        <name>heme b</name>
        <dbReference type="ChEBI" id="CHEBI:60344"/>
        <note>ligand shared with SDHC</note>
    </ligand>
    <ligandPart>
        <name>Fe</name>
        <dbReference type="ChEBI" id="CHEBI:18248"/>
    </ligandPart>
</feature>
<dbReference type="FunFam" id="1.20.1300.10:FF:000007">
    <property type="entry name" value="Succinate dehydrogenase [ubiquinone] cytochrome b small subunit"/>
    <property type="match status" value="1"/>
</dbReference>
<dbReference type="EMBL" id="KV453858">
    <property type="protein sequence ID" value="ODV84206.1"/>
    <property type="molecule type" value="Genomic_DNA"/>
</dbReference>
<evidence type="ECO:0000313" key="14">
    <source>
        <dbReference type="Proteomes" id="UP000094801"/>
    </source>
</evidence>
<dbReference type="GO" id="GO:0005743">
    <property type="term" value="C:mitochondrial inner membrane"/>
    <property type="evidence" value="ECO:0007669"/>
    <property type="project" value="UniProtKB-SubCell"/>
</dbReference>
<keyword evidence="11" id="KW-0408">Iron</keyword>
<dbReference type="CDD" id="cd03496">
    <property type="entry name" value="SQR_TypeC_CybS"/>
    <property type="match status" value="1"/>
</dbReference>
<dbReference type="GO" id="GO:0048039">
    <property type="term" value="F:ubiquinone binding"/>
    <property type="evidence" value="ECO:0007669"/>
    <property type="project" value="TreeGrafter"/>
</dbReference>
<dbReference type="GO" id="GO:0006099">
    <property type="term" value="P:tricarboxylic acid cycle"/>
    <property type="evidence" value="ECO:0007669"/>
    <property type="project" value="TreeGrafter"/>
</dbReference>
<dbReference type="Pfam" id="PF05328">
    <property type="entry name" value="CybS"/>
    <property type="match status" value="1"/>
</dbReference>
<dbReference type="OrthoDB" id="18577at2759"/>
<dbReference type="PANTHER" id="PTHR13337:SF2">
    <property type="entry name" value="SUCCINATE DEHYDROGENASE [UBIQUINONE] CYTOCHROME B SMALL SUBUNIT, MITOCHONDRIAL"/>
    <property type="match status" value="1"/>
</dbReference>
<keyword evidence="11" id="KW-0479">Metal-binding</keyword>
<keyword evidence="4 12" id="KW-0812">Transmembrane</keyword>
<sequence length="166" mass="18632">MRHLQIQTTPFSTSITSQISLKSFKPRIPKFTLPNMKLNVEPAGNIIGTVNDAYVPPIPDEFHGSYHWTYERIVTISMVPLMLAPFVSGVQYPVVDAVLGVLLLWHCKAGFQSCIIDYIPKRVYGNWHNVALGLLSLGTWISLYGIYVIETEGNGLTDILIQLWSI</sequence>
<evidence type="ECO:0000256" key="2">
    <source>
        <dbReference type="ARBA" id="ARBA00007294"/>
    </source>
</evidence>
<evidence type="ECO:0000256" key="8">
    <source>
        <dbReference type="ARBA" id="ARBA00023128"/>
    </source>
</evidence>
<reference evidence="14" key="1">
    <citation type="submission" date="2016-04" db="EMBL/GenBank/DDBJ databases">
        <title>Comparative genomics of biotechnologically important yeasts.</title>
        <authorList>
            <consortium name="DOE Joint Genome Institute"/>
            <person name="Riley R."/>
            <person name="Haridas S."/>
            <person name="Wolfe K.H."/>
            <person name="Lopes M.R."/>
            <person name="Hittinger C.T."/>
            <person name="Goker M."/>
            <person name="Salamov A."/>
            <person name="Wisecaver J."/>
            <person name="Long T.M."/>
            <person name="Aerts A.L."/>
            <person name="Barry K."/>
            <person name="Choi C."/>
            <person name="Clum A."/>
            <person name="Coughlan A.Y."/>
            <person name="Deshpande S."/>
            <person name="Douglass A.P."/>
            <person name="Hanson S.J."/>
            <person name="Klenk H.-P."/>
            <person name="Labutti K."/>
            <person name="Lapidus A."/>
            <person name="Lindquist E."/>
            <person name="Lipzen A."/>
            <person name="Meier-Kolthoff J.P."/>
            <person name="Ohm R.A."/>
            <person name="Otillar R.P."/>
            <person name="Pangilinan J."/>
            <person name="Peng Y."/>
            <person name="Rokas A."/>
            <person name="Rosa C.A."/>
            <person name="Scheuner C."/>
            <person name="Sibirny A.A."/>
            <person name="Slot J.C."/>
            <person name="Stielow J.B."/>
            <person name="Sun H."/>
            <person name="Kurtzman C.P."/>
            <person name="Blackwell M."/>
            <person name="Grigoriev I.V."/>
            <person name="Jeffries T.W."/>
        </authorList>
    </citation>
    <scope>NUCLEOTIDE SEQUENCE [LARGE SCALE GENOMIC DNA]</scope>
    <source>
        <strain evidence="14">NRRL YB-2248</strain>
    </source>
</reference>
<keyword evidence="6 12" id="KW-0809">Transit peptide</keyword>
<name>A0A1E4SXI3_9ASCO</name>